<keyword evidence="3" id="KW-1185">Reference proteome</keyword>
<evidence type="ECO:0000313" key="3">
    <source>
        <dbReference type="Proteomes" id="UP001375240"/>
    </source>
</evidence>
<evidence type="ECO:0000256" key="1">
    <source>
        <dbReference type="SAM" id="MobiDB-lite"/>
    </source>
</evidence>
<proteinExistence type="predicted"/>
<reference evidence="2 3" key="1">
    <citation type="submission" date="2019-10" db="EMBL/GenBank/DDBJ databases">
        <authorList>
            <person name="Palmer J.M."/>
        </authorList>
    </citation>
    <scope>NUCLEOTIDE SEQUENCE [LARGE SCALE GENOMIC DNA]</scope>
    <source>
        <strain evidence="2 3">TWF696</strain>
    </source>
</reference>
<accession>A0AAV9UPN8</accession>
<dbReference type="AlphaFoldDB" id="A0AAV9UPN8"/>
<dbReference type="Proteomes" id="UP001375240">
    <property type="component" value="Unassembled WGS sequence"/>
</dbReference>
<feature type="region of interest" description="Disordered" evidence="1">
    <location>
        <begin position="93"/>
        <end position="112"/>
    </location>
</feature>
<protein>
    <submittedName>
        <fullName evidence="2">Uncharacterized protein</fullName>
    </submittedName>
</protein>
<comment type="caution">
    <text evidence="2">The sequence shown here is derived from an EMBL/GenBank/DDBJ whole genome shotgun (WGS) entry which is preliminary data.</text>
</comment>
<dbReference type="EMBL" id="JAVHNQ010000005">
    <property type="protein sequence ID" value="KAK6346631.1"/>
    <property type="molecule type" value="Genomic_DNA"/>
</dbReference>
<name>A0AAV9UPN8_9PEZI</name>
<evidence type="ECO:0000313" key="2">
    <source>
        <dbReference type="EMBL" id="KAK6346631.1"/>
    </source>
</evidence>
<organism evidence="2 3">
    <name type="scientific">Orbilia brochopaga</name>
    <dbReference type="NCBI Taxonomy" id="3140254"/>
    <lineage>
        <taxon>Eukaryota</taxon>
        <taxon>Fungi</taxon>
        <taxon>Dikarya</taxon>
        <taxon>Ascomycota</taxon>
        <taxon>Pezizomycotina</taxon>
        <taxon>Orbiliomycetes</taxon>
        <taxon>Orbiliales</taxon>
        <taxon>Orbiliaceae</taxon>
        <taxon>Orbilia</taxon>
    </lineage>
</organism>
<gene>
    <name evidence="2" type="ORF">TWF696_006751</name>
</gene>
<sequence>MRHHLEIQKNTDTHMSTTALSQTTCSMGFSKQSFCAPHRRRDVQFRCIWPWATWAEQAISWNTGTLIPYSVRENHLTVQALSILQPPTQVIQPRNAVAPKQRKRQVQEESAF</sequence>